<comment type="caution">
    <text evidence="5">Lacks conserved residue(s) required for the propagation of feature annotation.</text>
</comment>
<dbReference type="Gene3D" id="3.90.120.10">
    <property type="entry name" value="DNA Methylase, subunit A, domain 2"/>
    <property type="match status" value="1"/>
</dbReference>
<dbReference type="GO" id="GO:0003886">
    <property type="term" value="F:DNA (cytosine-5-)-methyltransferase activity"/>
    <property type="evidence" value="ECO:0007669"/>
    <property type="project" value="UniProtKB-EC"/>
</dbReference>
<evidence type="ECO:0000256" key="2">
    <source>
        <dbReference type="ARBA" id="ARBA00022603"/>
    </source>
</evidence>
<dbReference type="GO" id="GO:0003677">
    <property type="term" value="F:DNA binding"/>
    <property type="evidence" value="ECO:0007669"/>
    <property type="project" value="TreeGrafter"/>
</dbReference>
<protein>
    <recommendedName>
        <fullName evidence="1">DNA (cytosine-5-)-methyltransferase</fullName>
        <ecNumber evidence="1">2.1.1.37</ecNumber>
    </recommendedName>
</protein>
<name>A0AAE0F4Z6_9CHLO</name>
<dbReference type="PROSITE" id="PS51679">
    <property type="entry name" value="SAM_MT_C5"/>
    <property type="match status" value="1"/>
</dbReference>
<keyword evidence="4 5" id="KW-0949">S-adenosyl-L-methionine</keyword>
<dbReference type="Proteomes" id="UP001190700">
    <property type="component" value="Unassembled WGS sequence"/>
</dbReference>
<dbReference type="GO" id="GO:0032259">
    <property type="term" value="P:methylation"/>
    <property type="evidence" value="ECO:0007669"/>
    <property type="project" value="UniProtKB-KW"/>
</dbReference>
<proteinExistence type="inferred from homology"/>
<dbReference type="GO" id="GO:0044027">
    <property type="term" value="P:negative regulation of gene expression via chromosomal CpG island methylation"/>
    <property type="evidence" value="ECO:0007669"/>
    <property type="project" value="TreeGrafter"/>
</dbReference>
<keyword evidence="7" id="KW-1185">Reference proteome</keyword>
<dbReference type="EMBL" id="LGRX02025484">
    <property type="protein sequence ID" value="KAK3252291.1"/>
    <property type="molecule type" value="Genomic_DNA"/>
</dbReference>
<sequence>MTFCAADFEVPSIRTRVFIIGAALGTPLPNEPEKTCKKPQDWKTIRSAWSGLPHLIDGGGQTVGAAAEEFAAGSLDAPIACAVLYNHQCQGGWRRWKTAPGKMEWDKPAPTVLCKPSDMWACRHPDQDRLVSVRELCRVQTFPDSLRIRGVLSSQYKQVGNSVPCKLGEAVGRELLKVLEAS</sequence>
<dbReference type="AlphaFoldDB" id="A0AAE0F4Z6"/>
<dbReference type="Gene3D" id="3.40.50.150">
    <property type="entry name" value="Vaccinia Virus protein VP39"/>
    <property type="match status" value="1"/>
</dbReference>
<evidence type="ECO:0000256" key="1">
    <source>
        <dbReference type="ARBA" id="ARBA00011975"/>
    </source>
</evidence>
<dbReference type="Pfam" id="PF00145">
    <property type="entry name" value="DNA_methylase"/>
    <property type="match status" value="1"/>
</dbReference>
<evidence type="ECO:0000313" key="7">
    <source>
        <dbReference type="Proteomes" id="UP001190700"/>
    </source>
</evidence>
<evidence type="ECO:0000256" key="3">
    <source>
        <dbReference type="ARBA" id="ARBA00022679"/>
    </source>
</evidence>
<organism evidence="6 7">
    <name type="scientific">Cymbomonas tetramitiformis</name>
    <dbReference type="NCBI Taxonomy" id="36881"/>
    <lineage>
        <taxon>Eukaryota</taxon>
        <taxon>Viridiplantae</taxon>
        <taxon>Chlorophyta</taxon>
        <taxon>Pyramimonadophyceae</taxon>
        <taxon>Pyramimonadales</taxon>
        <taxon>Pyramimonadaceae</taxon>
        <taxon>Cymbomonas</taxon>
    </lineage>
</organism>
<dbReference type="InterPro" id="IPR029063">
    <property type="entry name" value="SAM-dependent_MTases_sf"/>
</dbReference>
<accession>A0AAE0F4Z6</accession>
<dbReference type="PANTHER" id="PTHR10629">
    <property type="entry name" value="CYTOSINE-SPECIFIC METHYLTRANSFERASE"/>
    <property type="match status" value="1"/>
</dbReference>
<keyword evidence="2 5" id="KW-0489">Methyltransferase</keyword>
<dbReference type="GO" id="GO:0005634">
    <property type="term" value="C:nucleus"/>
    <property type="evidence" value="ECO:0007669"/>
    <property type="project" value="TreeGrafter"/>
</dbReference>
<evidence type="ECO:0000256" key="4">
    <source>
        <dbReference type="ARBA" id="ARBA00022691"/>
    </source>
</evidence>
<keyword evidence="3 5" id="KW-0808">Transferase</keyword>
<dbReference type="EC" id="2.1.1.37" evidence="1"/>
<evidence type="ECO:0000313" key="6">
    <source>
        <dbReference type="EMBL" id="KAK3252291.1"/>
    </source>
</evidence>
<reference evidence="6 7" key="1">
    <citation type="journal article" date="2015" name="Genome Biol. Evol.">
        <title>Comparative Genomics of a Bacterivorous Green Alga Reveals Evolutionary Causalities and Consequences of Phago-Mixotrophic Mode of Nutrition.</title>
        <authorList>
            <person name="Burns J.A."/>
            <person name="Paasch A."/>
            <person name="Narechania A."/>
            <person name="Kim E."/>
        </authorList>
    </citation>
    <scope>NUCLEOTIDE SEQUENCE [LARGE SCALE GENOMIC DNA]</scope>
    <source>
        <strain evidence="6 7">PLY_AMNH</strain>
    </source>
</reference>
<comment type="caution">
    <text evidence="6">The sequence shown here is derived from an EMBL/GenBank/DDBJ whole genome shotgun (WGS) entry which is preliminary data.</text>
</comment>
<dbReference type="SUPFAM" id="SSF53335">
    <property type="entry name" value="S-adenosyl-L-methionine-dependent methyltransferases"/>
    <property type="match status" value="1"/>
</dbReference>
<comment type="similarity">
    <text evidence="5">Belongs to the class I-like SAM-binding methyltransferase superfamily. C5-methyltransferase family.</text>
</comment>
<gene>
    <name evidence="6" type="ORF">CYMTET_38408</name>
</gene>
<dbReference type="InterPro" id="IPR001525">
    <property type="entry name" value="C5_MeTfrase"/>
</dbReference>
<evidence type="ECO:0000256" key="5">
    <source>
        <dbReference type="PROSITE-ProRule" id="PRU01016"/>
    </source>
</evidence>
<dbReference type="InterPro" id="IPR050390">
    <property type="entry name" value="C5-Methyltransferase"/>
</dbReference>
<dbReference type="PANTHER" id="PTHR10629:SF52">
    <property type="entry name" value="DNA (CYTOSINE-5)-METHYLTRANSFERASE 1"/>
    <property type="match status" value="1"/>
</dbReference>